<name>T1JIA7_STRMM</name>
<dbReference type="CDD" id="cd05325">
    <property type="entry name" value="carb_red_sniffer_like_SDR_c"/>
    <property type="match status" value="1"/>
</dbReference>
<sequence>MTSQLSNMNKLAESILITGANRGIGLELIRQIAASHNPKNLFAVCRNPNDASELKQLADIHSSITILQLSDVRDYASYDSLSDEVEKRVGDNGLNVLINNAGVSPKGQSLNDVTPQQMAETFEINAISPLMLVKKFRPLLEKAASASPSSPLSCSRSAIINISTQMGSISDNGIGSFYSYRSSKAALNMITKSLSIDLQPAGVLVACIHPGWVQTDMGSSRAPMSVQDSARQILDVLMAMGPDKNGAFVNYANKIIPW</sequence>
<evidence type="ECO:0000256" key="3">
    <source>
        <dbReference type="RuleBase" id="RU000363"/>
    </source>
</evidence>
<evidence type="ECO:0000313" key="5">
    <source>
        <dbReference type="Proteomes" id="UP000014500"/>
    </source>
</evidence>
<dbReference type="InterPro" id="IPR051468">
    <property type="entry name" value="Fungal_SecMetab_SDRs"/>
</dbReference>
<dbReference type="InterPro" id="IPR002347">
    <property type="entry name" value="SDR_fam"/>
</dbReference>
<evidence type="ECO:0000313" key="4">
    <source>
        <dbReference type="EnsemblMetazoa" id="SMAR013588-PA"/>
    </source>
</evidence>
<evidence type="ECO:0000256" key="2">
    <source>
        <dbReference type="ARBA" id="ARBA00023002"/>
    </source>
</evidence>
<dbReference type="EnsemblMetazoa" id="SMAR013588-RA">
    <property type="protein sequence ID" value="SMAR013588-PA"/>
    <property type="gene ID" value="SMAR013588"/>
</dbReference>
<keyword evidence="2" id="KW-0560">Oxidoreductase</keyword>
<dbReference type="GO" id="GO:0016491">
    <property type="term" value="F:oxidoreductase activity"/>
    <property type="evidence" value="ECO:0007669"/>
    <property type="project" value="UniProtKB-KW"/>
</dbReference>
<comment type="similarity">
    <text evidence="3">Belongs to the short-chain dehydrogenases/reductases (SDR) family.</text>
</comment>
<proteinExistence type="inferred from homology"/>
<evidence type="ECO:0008006" key="6">
    <source>
        <dbReference type="Google" id="ProtNLM"/>
    </source>
</evidence>
<dbReference type="GO" id="GO:0005737">
    <property type="term" value="C:cytoplasm"/>
    <property type="evidence" value="ECO:0007669"/>
    <property type="project" value="TreeGrafter"/>
</dbReference>
<reference evidence="5" key="1">
    <citation type="submission" date="2011-05" db="EMBL/GenBank/DDBJ databases">
        <authorList>
            <person name="Richards S.R."/>
            <person name="Qu J."/>
            <person name="Jiang H."/>
            <person name="Jhangiani S.N."/>
            <person name="Agravi P."/>
            <person name="Goodspeed R."/>
            <person name="Gross S."/>
            <person name="Mandapat C."/>
            <person name="Jackson L."/>
            <person name="Mathew T."/>
            <person name="Pu L."/>
            <person name="Thornton R."/>
            <person name="Saada N."/>
            <person name="Wilczek-Boney K.B."/>
            <person name="Lee S."/>
            <person name="Kovar C."/>
            <person name="Wu Y."/>
            <person name="Scherer S.E."/>
            <person name="Worley K.C."/>
            <person name="Muzny D.M."/>
            <person name="Gibbs R."/>
        </authorList>
    </citation>
    <scope>NUCLEOTIDE SEQUENCE</scope>
    <source>
        <strain evidence="5">Brora</strain>
    </source>
</reference>
<accession>T1JIA7</accession>
<dbReference type="Proteomes" id="UP000014500">
    <property type="component" value="Unassembled WGS sequence"/>
</dbReference>
<dbReference type="EMBL" id="JH430900">
    <property type="status" value="NOT_ANNOTATED_CDS"/>
    <property type="molecule type" value="Genomic_DNA"/>
</dbReference>
<dbReference type="eggNOG" id="KOG1611">
    <property type="taxonomic scope" value="Eukaryota"/>
</dbReference>
<dbReference type="PANTHER" id="PTHR43544">
    <property type="entry name" value="SHORT-CHAIN DEHYDROGENASE/REDUCTASE"/>
    <property type="match status" value="1"/>
</dbReference>
<dbReference type="PRINTS" id="PR00080">
    <property type="entry name" value="SDRFAMILY"/>
</dbReference>
<dbReference type="SUPFAM" id="SSF51735">
    <property type="entry name" value="NAD(P)-binding Rossmann-fold domains"/>
    <property type="match status" value="1"/>
</dbReference>
<organism evidence="4 5">
    <name type="scientific">Strigamia maritima</name>
    <name type="common">European centipede</name>
    <name type="synonym">Geophilus maritimus</name>
    <dbReference type="NCBI Taxonomy" id="126957"/>
    <lineage>
        <taxon>Eukaryota</taxon>
        <taxon>Metazoa</taxon>
        <taxon>Ecdysozoa</taxon>
        <taxon>Arthropoda</taxon>
        <taxon>Myriapoda</taxon>
        <taxon>Chilopoda</taxon>
        <taxon>Pleurostigmophora</taxon>
        <taxon>Geophilomorpha</taxon>
        <taxon>Linotaeniidae</taxon>
        <taxon>Strigamia</taxon>
    </lineage>
</organism>
<keyword evidence="5" id="KW-1185">Reference proteome</keyword>
<reference evidence="4" key="2">
    <citation type="submission" date="2015-02" db="UniProtKB">
        <authorList>
            <consortium name="EnsemblMetazoa"/>
        </authorList>
    </citation>
    <scope>IDENTIFICATION</scope>
</reference>
<evidence type="ECO:0000256" key="1">
    <source>
        <dbReference type="ARBA" id="ARBA00022857"/>
    </source>
</evidence>
<dbReference type="OMA" id="ECFEINT"/>
<dbReference type="InterPro" id="IPR036291">
    <property type="entry name" value="NAD(P)-bd_dom_sf"/>
</dbReference>
<dbReference type="PhylomeDB" id="T1JIA7"/>
<dbReference type="Gene3D" id="3.40.50.720">
    <property type="entry name" value="NAD(P)-binding Rossmann-like Domain"/>
    <property type="match status" value="1"/>
</dbReference>
<keyword evidence="1" id="KW-0521">NADP</keyword>
<dbReference type="AlphaFoldDB" id="T1JIA7"/>
<protein>
    <recommendedName>
        <fullName evidence="6">Short-chain dehydrogenase</fullName>
    </recommendedName>
</protein>
<dbReference type="PANTHER" id="PTHR43544:SF7">
    <property type="entry name" value="NADB-LER2"/>
    <property type="match status" value="1"/>
</dbReference>
<dbReference type="Pfam" id="PF00106">
    <property type="entry name" value="adh_short"/>
    <property type="match status" value="1"/>
</dbReference>
<dbReference type="STRING" id="126957.T1JIA7"/>
<dbReference type="PRINTS" id="PR00081">
    <property type="entry name" value="GDHRDH"/>
</dbReference>
<dbReference type="HOGENOM" id="CLU_010194_9_1_1"/>